<sequence>MKQNKRKKYSKYSKEIWNNCKDTIKNRILTIILLIERAEILISTDGLVVIF</sequence>
<dbReference type="EMBL" id="BBLT01000001">
    <property type="protein sequence ID" value="GAL83082.1"/>
    <property type="molecule type" value="Genomic_DNA"/>
</dbReference>
<organism evidence="1 2">
    <name type="scientific">Sporocytophaga myxococcoides</name>
    <dbReference type="NCBI Taxonomy" id="153721"/>
    <lineage>
        <taxon>Bacteria</taxon>
        <taxon>Pseudomonadati</taxon>
        <taxon>Bacteroidota</taxon>
        <taxon>Cytophagia</taxon>
        <taxon>Cytophagales</taxon>
        <taxon>Cytophagaceae</taxon>
        <taxon>Sporocytophaga</taxon>
    </lineage>
</organism>
<accession>A0A098L919</accession>
<evidence type="ECO:0000313" key="2">
    <source>
        <dbReference type="Proteomes" id="UP000030185"/>
    </source>
</evidence>
<comment type="caution">
    <text evidence="1">The sequence shown here is derived from an EMBL/GenBank/DDBJ whole genome shotgun (WGS) entry which is preliminary data.</text>
</comment>
<gene>
    <name evidence="1" type="ORF">MYP_308</name>
</gene>
<keyword evidence="2" id="KW-1185">Reference proteome</keyword>
<dbReference type="Proteomes" id="UP000030185">
    <property type="component" value="Unassembled WGS sequence"/>
</dbReference>
<reference evidence="1 2" key="1">
    <citation type="submission" date="2014-09" db="EMBL/GenBank/DDBJ databases">
        <title>Sporocytophaga myxococcoides PG-01 genome sequencing.</title>
        <authorList>
            <person name="Liu L."/>
            <person name="Gao P.J."/>
            <person name="Chen G.J."/>
            <person name="Wang L.S."/>
        </authorList>
    </citation>
    <scope>NUCLEOTIDE SEQUENCE [LARGE SCALE GENOMIC DNA]</scope>
    <source>
        <strain evidence="1 2">PG-01</strain>
    </source>
</reference>
<dbReference type="STRING" id="153721.MYP_308"/>
<proteinExistence type="predicted"/>
<name>A0A098L919_9BACT</name>
<dbReference type="AlphaFoldDB" id="A0A098L919"/>
<evidence type="ECO:0000313" key="1">
    <source>
        <dbReference type="EMBL" id="GAL83082.1"/>
    </source>
</evidence>
<protein>
    <submittedName>
        <fullName evidence="1">Uncharacterized protein</fullName>
    </submittedName>
</protein>